<evidence type="ECO:0000256" key="3">
    <source>
        <dbReference type="ARBA" id="ARBA00005179"/>
    </source>
</evidence>
<comment type="similarity">
    <text evidence="4">Belongs to the UbiA prenyltransferase family.</text>
</comment>
<dbReference type="InterPro" id="IPR030470">
    <property type="entry name" value="UbiA_prenylTrfase_CS"/>
</dbReference>
<reference evidence="10" key="1">
    <citation type="submission" date="2021-10" db="EMBL/GenBank/DDBJ databases">
        <title>De novo Genome Assembly of Clathrus columnatus (Basidiomycota, Fungi) Using Illumina and Nanopore Sequence Data.</title>
        <authorList>
            <person name="Ogiso-Tanaka E."/>
            <person name="Itagaki H."/>
            <person name="Hosoya T."/>
            <person name="Hosaka K."/>
        </authorList>
    </citation>
    <scope>NUCLEOTIDE SEQUENCE</scope>
    <source>
        <strain evidence="10">MO-923</strain>
    </source>
</reference>
<evidence type="ECO:0000256" key="9">
    <source>
        <dbReference type="SAM" id="Phobius"/>
    </source>
</evidence>
<comment type="pathway">
    <text evidence="3">Secondary metabolite biosynthesis.</text>
</comment>
<evidence type="ECO:0000256" key="7">
    <source>
        <dbReference type="ARBA" id="ARBA00022989"/>
    </source>
</evidence>
<feature type="transmembrane region" description="Helical" evidence="9">
    <location>
        <begin position="258"/>
        <end position="273"/>
    </location>
</feature>
<feature type="transmembrane region" description="Helical" evidence="9">
    <location>
        <begin position="27"/>
        <end position="48"/>
    </location>
</feature>
<dbReference type="Proteomes" id="UP001050691">
    <property type="component" value="Unassembled WGS sequence"/>
</dbReference>
<dbReference type="GO" id="GO:0006744">
    <property type="term" value="P:ubiquinone biosynthetic process"/>
    <property type="evidence" value="ECO:0007669"/>
    <property type="project" value="TreeGrafter"/>
</dbReference>
<accession>A0AAV5AI73</accession>
<evidence type="ECO:0008006" key="12">
    <source>
        <dbReference type="Google" id="ProtNLM"/>
    </source>
</evidence>
<dbReference type="GO" id="GO:0016765">
    <property type="term" value="F:transferase activity, transferring alkyl or aryl (other than methyl) groups"/>
    <property type="evidence" value="ECO:0007669"/>
    <property type="project" value="InterPro"/>
</dbReference>
<feature type="transmembrane region" description="Helical" evidence="9">
    <location>
        <begin position="69"/>
        <end position="90"/>
    </location>
</feature>
<dbReference type="Gene3D" id="1.10.357.140">
    <property type="entry name" value="UbiA prenyltransferase"/>
    <property type="match status" value="1"/>
</dbReference>
<evidence type="ECO:0000256" key="6">
    <source>
        <dbReference type="ARBA" id="ARBA00022692"/>
    </source>
</evidence>
<sequence length="274" mass="30436">MSYVAWGVMLAAIDKQIPFITVLKATFAYHIFGGYVLHSAGSIWNDIIDKDLDALVERTKNRPLPSGRISVSATLLFLFPQVVLMAAMMYFYTNKVAFTLGMIGLFFWVPLYPFMKRITYWPQAWLGIAGNWGLLVAYASLTGEINFNTAGVLFVGTWCWCMHYDTIYGMMDKKDDARVGIKSTALLFGSSARPILAAFALGFLAALYLCGLNLGASNIYYSLAVGGSALHLTWQLVTVDFDSNPSCFKMFTSNAKQLAYFVYFGLVSVYLSKS</sequence>
<feature type="transmembrane region" description="Helical" evidence="9">
    <location>
        <begin position="185"/>
        <end position="207"/>
    </location>
</feature>
<dbReference type="CDD" id="cd13959">
    <property type="entry name" value="PT_UbiA_COQ2"/>
    <property type="match status" value="1"/>
</dbReference>
<evidence type="ECO:0000313" key="11">
    <source>
        <dbReference type="Proteomes" id="UP001050691"/>
    </source>
</evidence>
<comment type="caution">
    <text evidence="10">The sequence shown here is derived from an EMBL/GenBank/DDBJ whole genome shotgun (WGS) entry which is preliminary data.</text>
</comment>
<dbReference type="Gene3D" id="1.20.120.1780">
    <property type="entry name" value="UbiA prenyltransferase"/>
    <property type="match status" value="1"/>
</dbReference>
<keyword evidence="7 9" id="KW-1133">Transmembrane helix</keyword>
<dbReference type="PANTHER" id="PTHR11048:SF28">
    <property type="entry name" value="4-HYDROXYBENZOATE POLYPRENYLTRANSFERASE, MITOCHONDRIAL"/>
    <property type="match status" value="1"/>
</dbReference>
<dbReference type="PROSITE" id="PS00943">
    <property type="entry name" value="UBIA"/>
    <property type="match status" value="1"/>
</dbReference>
<evidence type="ECO:0000256" key="2">
    <source>
        <dbReference type="ARBA" id="ARBA00004141"/>
    </source>
</evidence>
<gene>
    <name evidence="10" type="ORF">Clacol_008605</name>
</gene>
<keyword evidence="6 9" id="KW-0812">Transmembrane</keyword>
<protein>
    <recommendedName>
        <fullName evidence="12">Para-hydroxybenzoate--polyprenyltransferase</fullName>
    </recommendedName>
</protein>
<keyword evidence="8 9" id="KW-0472">Membrane</keyword>
<dbReference type="InterPro" id="IPR000537">
    <property type="entry name" value="UbiA_prenyltransferase"/>
</dbReference>
<dbReference type="Pfam" id="PF01040">
    <property type="entry name" value="UbiA"/>
    <property type="match status" value="1"/>
</dbReference>
<dbReference type="InterPro" id="IPR044878">
    <property type="entry name" value="UbiA_sf"/>
</dbReference>
<evidence type="ECO:0000256" key="1">
    <source>
        <dbReference type="ARBA" id="ARBA00001946"/>
    </source>
</evidence>
<evidence type="ECO:0000256" key="4">
    <source>
        <dbReference type="ARBA" id="ARBA00005985"/>
    </source>
</evidence>
<evidence type="ECO:0000256" key="5">
    <source>
        <dbReference type="ARBA" id="ARBA00022679"/>
    </source>
</evidence>
<name>A0AAV5AI73_9AGAM</name>
<feature type="transmembrane region" description="Helical" evidence="9">
    <location>
        <begin position="124"/>
        <end position="141"/>
    </location>
</feature>
<dbReference type="AlphaFoldDB" id="A0AAV5AI73"/>
<feature type="transmembrane region" description="Helical" evidence="9">
    <location>
        <begin position="147"/>
        <end position="164"/>
    </location>
</feature>
<dbReference type="GO" id="GO:0005886">
    <property type="term" value="C:plasma membrane"/>
    <property type="evidence" value="ECO:0007669"/>
    <property type="project" value="TreeGrafter"/>
</dbReference>
<evidence type="ECO:0000256" key="8">
    <source>
        <dbReference type="ARBA" id="ARBA00023136"/>
    </source>
</evidence>
<comment type="cofactor">
    <cofactor evidence="1">
        <name>Mg(2+)</name>
        <dbReference type="ChEBI" id="CHEBI:18420"/>
    </cofactor>
</comment>
<comment type="subcellular location">
    <subcellularLocation>
        <location evidence="2">Membrane</location>
        <topology evidence="2">Multi-pass membrane protein</topology>
    </subcellularLocation>
</comment>
<dbReference type="FunFam" id="1.10.357.140:FF:000008">
    <property type="entry name" value="4-hydroxybenzoate octaprenyltransferase"/>
    <property type="match status" value="1"/>
</dbReference>
<dbReference type="EMBL" id="BPWL01000009">
    <property type="protein sequence ID" value="GJJ14341.1"/>
    <property type="molecule type" value="Genomic_DNA"/>
</dbReference>
<dbReference type="PANTHER" id="PTHR11048">
    <property type="entry name" value="PRENYLTRANSFERASES"/>
    <property type="match status" value="1"/>
</dbReference>
<organism evidence="10 11">
    <name type="scientific">Clathrus columnatus</name>
    <dbReference type="NCBI Taxonomy" id="1419009"/>
    <lineage>
        <taxon>Eukaryota</taxon>
        <taxon>Fungi</taxon>
        <taxon>Dikarya</taxon>
        <taxon>Basidiomycota</taxon>
        <taxon>Agaricomycotina</taxon>
        <taxon>Agaricomycetes</taxon>
        <taxon>Phallomycetidae</taxon>
        <taxon>Phallales</taxon>
        <taxon>Clathraceae</taxon>
        <taxon>Clathrus</taxon>
    </lineage>
</organism>
<keyword evidence="11" id="KW-1185">Reference proteome</keyword>
<keyword evidence="5" id="KW-0808">Transferase</keyword>
<feature type="transmembrane region" description="Helical" evidence="9">
    <location>
        <begin position="96"/>
        <end position="112"/>
    </location>
</feature>
<proteinExistence type="inferred from homology"/>
<feature type="transmembrane region" description="Helical" evidence="9">
    <location>
        <begin position="219"/>
        <end position="237"/>
    </location>
</feature>
<evidence type="ECO:0000313" key="10">
    <source>
        <dbReference type="EMBL" id="GJJ14341.1"/>
    </source>
</evidence>
<dbReference type="FunFam" id="1.20.120.1780:FF:000001">
    <property type="entry name" value="4-hydroxybenzoate octaprenyltransferase"/>
    <property type="match status" value="1"/>
</dbReference>
<dbReference type="InterPro" id="IPR039653">
    <property type="entry name" value="Prenyltransferase"/>
</dbReference>